<comment type="caution">
    <text evidence="2">The sequence shown here is derived from an EMBL/GenBank/DDBJ whole genome shotgun (WGS) entry which is preliminary data.</text>
</comment>
<evidence type="ECO:0000313" key="2">
    <source>
        <dbReference type="EMBL" id="PSX44102.1"/>
    </source>
</evidence>
<evidence type="ECO:0000313" key="3">
    <source>
        <dbReference type="Proteomes" id="UP000240728"/>
    </source>
</evidence>
<protein>
    <recommendedName>
        <fullName evidence="4">TIGR03756 family integrating conjugative element protein</fullName>
    </recommendedName>
</protein>
<organism evidence="2 3">
    <name type="scientific">Photobacterium kishitanii</name>
    <dbReference type="NCBI Taxonomy" id="318456"/>
    <lineage>
        <taxon>Bacteria</taxon>
        <taxon>Pseudomonadati</taxon>
        <taxon>Pseudomonadota</taxon>
        <taxon>Gammaproteobacteria</taxon>
        <taxon>Vibrionales</taxon>
        <taxon>Vibrionaceae</taxon>
        <taxon>Photobacterium</taxon>
    </lineage>
</organism>
<proteinExistence type="predicted"/>
<gene>
    <name evidence="2" type="ORF">C0W53_15860</name>
</gene>
<evidence type="ECO:0008006" key="4">
    <source>
        <dbReference type="Google" id="ProtNLM"/>
    </source>
</evidence>
<accession>A0AAX0YR58</accession>
<dbReference type="RefSeq" id="WP_080888899.1">
    <property type="nucleotide sequence ID" value="NZ_JZTB01000014.1"/>
</dbReference>
<feature type="signal peptide" evidence="1">
    <location>
        <begin position="1"/>
        <end position="22"/>
    </location>
</feature>
<keyword evidence="1" id="KW-0732">Signal</keyword>
<dbReference type="Proteomes" id="UP000240728">
    <property type="component" value="Unassembled WGS sequence"/>
</dbReference>
<dbReference type="InterPro" id="IPR009649">
    <property type="entry name" value="TraU"/>
</dbReference>
<dbReference type="EMBL" id="PYOZ01000010">
    <property type="protein sequence ID" value="PSX44102.1"/>
    <property type="molecule type" value="Genomic_DNA"/>
</dbReference>
<feature type="chain" id="PRO_5043466119" description="TIGR03756 family integrating conjugative element protein" evidence="1">
    <location>
        <begin position="23"/>
        <end position="363"/>
    </location>
</feature>
<sequence length="363" mass="40312">MINKKASLLCCLLMFLSTFVDAAPALERGIDNDGNPTRSSSTSLSILDLWNDSTANSFACTKYSVDGMCYWLKCSWYGCRVRTSMLVSHYNPDVTIEVIQTEKKLPLSPVSDFFHKIGKKVTETVISESSILGLGQGYRAGDGQRKGSGVPKQFHDAVAMGNPALPLYSNSVGMALGLVGWCQSDVMLYNPYFVSTASPEWRSGFLEGIYTLGNMLTLNNSIGGGFSGYAQWGTLYPRIGTAYHVDNSKSAGTIATRVANIITNKNMSLHLSQTLPATSGNNRIFNNLPGKKVEHNDKNTAYFQQNFPKNNDKKCRVFPQFPLTDHRSSKKIQSDTENYVWTLWRKYKCCSPKGQSFITKVEW</sequence>
<reference evidence="2 3" key="1">
    <citation type="submission" date="2018-01" db="EMBL/GenBank/DDBJ databases">
        <title>Whole genome sequencing of Histamine producing bacteria.</title>
        <authorList>
            <person name="Butler K."/>
        </authorList>
    </citation>
    <scope>NUCLEOTIDE SEQUENCE [LARGE SCALE GENOMIC DNA]</scope>
    <source>
        <strain evidence="2 3">A1-4</strain>
    </source>
</reference>
<evidence type="ECO:0000256" key="1">
    <source>
        <dbReference type="SAM" id="SignalP"/>
    </source>
</evidence>
<dbReference type="AlphaFoldDB" id="A0AAX0YR58"/>
<name>A0AAX0YR58_9GAMM</name>
<dbReference type="Pfam" id="PF06834">
    <property type="entry name" value="TraU"/>
    <property type="match status" value="1"/>
</dbReference>
<keyword evidence="3" id="KW-1185">Reference proteome</keyword>